<dbReference type="EMBL" id="KK101186">
    <property type="protein sequence ID" value="KIZ01838.1"/>
    <property type="molecule type" value="Genomic_DNA"/>
</dbReference>
<proteinExistence type="predicted"/>
<keyword evidence="2" id="KW-0472">Membrane</keyword>
<reference evidence="3 4" key="1">
    <citation type="journal article" date="2013" name="BMC Genomics">
        <title>Reconstruction of the lipid metabolism for the microalga Monoraphidium neglectum from its genome sequence reveals characteristics suitable for biofuel production.</title>
        <authorList>
            <person name="Bogen C."/>
            <person name="Al-Dilaimi A."/>
            <person name="Albersmeier A."/>
            <person name="Wichmann J."/>
            <person name="Grundmann M."/>
            <person name="Rupp O."/>
            <person name="Lauersen K.J."/>
            <person name="Blifernez-Klassen O."/>
            <person name="Kalinowski J."/>
            <person name="Goesmann A."/>
            <person name="Mussgnug J.H."/>
            <person name="Kruse O."/>
        </authorList>
    </citation>
    <scope>NUCLEOTIDE SEQUENCE [LARGE SCALE GENOMIC DNA]</scope>
    <source>
        <strain evidence="3 4">SAG 48.87</strain>
    </source>
</reference>
<dbReference type="AlphaFoldDB" id="A0A0D2JS50"/>
<dbReference type="RefSeq" id="XP_013900857.1">
    <property type="nucleotide sequence ID" value="XM_014045403.1"/>
</dbReference>
<name>A0A0D2JS50_9CHLO</name>
<evidence type="ECO:0000256" key="2">
    <source>
        <dbReference type="SAM" id="Phobius"/>
    </source>
</evidence>
<dbReference type="GeneID" id="25739001"/>
<dbReference type="Proteomes" id="UP000054498">
    <property type="component" value="Unassembled WGS sequence"/>
</dbReference>
<dbReference type="KEGG" id="mng:MNEG_6125"/>
<keyword evidence="4" id="KW-1185">Reference proteome</keyword>
<evidence type="ECO:0000313" key="3">
    <source>
        <dbReference type="EMBL" id="KIZ01838.1"/>
    </source>
</evidence>
<feature type="compositionally biased region" description="Low complexity" evidence="1">
    <location>
        <begin position="133"/>
        <end position="150"/>
    </location>
</feature>
<protein>
    <submittedName>
        <fullName evidence="3">Uncharacterized protein</fullName>
    </submittedName>
</protein>
<keyword evidence="2" id="KW-1133">Transmembrane helix</keyword>
<gene>
    <name evidence="3" type="ORF">MNEG_6125</name>
</gene>
<keyword evidence="2" id="KW-0812">Transmembrane</keyword>
<organism evidence="3 4">
    <name type="scientific">Monoraphidium neglectum</name>
    <dbReference type="NCBI Taxonomy" id="145388"/>
    <lineage>
        <taxon>Eukaryota</taxon>
        <taxon>Viridiplantae</taxon>
        <taxon>Chlorophyta</taxon>
        <taxon>core chlorophytes</taxon>
        <taxon>Chlorophyceae</taxon>
        <taxon>CS clade</taxon>
        <taxon>Sphaeropleales</taxon>
        <taxon>Selenastraceae</taxon>
        <taxon>Monoraphidium</taxon>
    </lineage>
</organism>
<accession>A0A0D2JS50</accession>
<sequence length="336" mass="35108">MEACSRLPRAPTGAHLVPRPPCSALSLRRAAARTATAAAAALLGLLPAGASRAAVAALASAAEGVGYDLDFDGASPEVLEVMFVVVATYFGLMVLYIWLASMIDEDPDTASHAHGHTAFRSGGAAGRPHNPHQQAQQQQPKQQQLQDQEQLPTGYARHLRAHIRSAREPRRGHELVVPATCEDGGPCSVEGVKANLAGQAADYVAQQVKDCGSVVRRKLYLRRMAAQDAAQLSPRSGFAGPGASQTPAAAAVHASGALGLGLPGQMEAWVDDWLDALGPAALAAGSEDGLVRAIMADAAPRLAVGEVSELIRSTRSALDQRQKQDDAAFPGYGLWP</sequence>
<evidence type="ECO:0000313" key="4">
    <source>
        <dbReference type="Proteomes" id="UP000054498"/>
    </source>
</evidence>
<feature type="region of interest" description="Disordered" evidence="1">
    <location>
        <begin position="109"/>
        <end position="150"/>
    </location>
</feature>
<feature type="transmembrane region" description="Helical" evidence="2">
    <location>
        <begin position="80"/>
        <end position="99"/>
    </location>
</feature>
<evidence type="ECO:0000256" key="1">
    <source>
        <dbReference type="SAM" id="MobiDB-lite"/>
    </source>
</evidence>